<dbReference type="GO" id="GO:0006508">
    <property type="term" value="P:proteolysis"/>
    <property type="evidence" value="ECO:0007669"/>
    <property type="project" value="UniProtKB-KW"/>
</dbReference>
<dbReference type="AlphaFoldDB" id="A0A2S5RGG1"/>
<evidence type="ECO:0000256" key="6">
    <source>
        <dbReference type="ARBA" id="ARBA00022801"/>
    </source>
</evidence>
<name>A0A2S5RGG1_9MOLU</name>
<dbReference type="GO" id="GO:0004222">
    <property type="term" value="F:metalloendopeptidase activity"/>
    <property type="evidence" value="ECO:0007669"/>
    <property type="project" value="InterPro"/>
</dbReference>
<comment type="cofactor">
    <cofactor evidence="1">
        <name>Zn(2+)</name>
        <dbReference type="ChEBI" id="CHEBI:29105"/>
    </cofactor>
</comment>
<evidence type="ECO:0000313" key="14">
    <source>
        <dbReference type="Proteomes" id="UP000239785"/>
    </source>
</evidence>
<feature type="transmembrane region" description="Helical" evidence="11">
    <location>
        <begin position="6"/>
        <end position="26"/>
    </location>
</feature>
<keyword evidence="7" id="KW-0862">Zinc</keyword>
<reference evidence="13 14" key="1">
    <citation type="submission" date="2017-11" db="EMBL/GenBank/DDBJ databases">
        <title>Genome sequence of Mesoplasma corruscae ELCA-2 (ATCC 49579).</title>
        <authorList>
            <person name="Lo W.-S."/>
            <person name="Kuo C.-H."/>
        </authorList>
    </citation>
    <scope>NUCLEOTIDE SEQUENCE [LARGE SCALE GENOMIC DNA]</scope>
    <source>
        <strain evidence="13 14">ELCA-2</strain>
    </source>
</reference>
<dbReference type="RefSeq" id="WP_104207627.1">
    <property type="nucleotide sequence ID" value="NZ_PHNF01000001.1"/>
</dbReference>
<evidence type="ECO:0000313" key="13">
    <source>
        <dbReference type="EMBL" id="PPE06390.1"/>
    </source>
</evidence>
<organism evidence="13 14">
    <name type="scientific">Mesoplasma corruscae</name>
    <dbReference type="NCBI Taxonomy" id="216874"/>
    <lineage>
        <taxon>Bacteria</taxon>
        <taxon>Bacillati</taxon>
        <taxon>Mycoplasmatota</taxon>
        <taxon>Mollicutes</taxon>
        <taxon>Entomoplasmatales</taxon>
        <taxon>Entomoplasmataceae</taxon>
        <taxon>Mesoplasma</taxon>
    </lineage>
</organism>
<dbReference type="PANTHER" id="PTHR42837:SF2">
    <property type="entry name" value="MEMBRANE METALLOPROTEASE ARASP2, CHLOROPLASTIC-RELATED"/>
    <property type="match status" value="1"/>
</dbReference>
<evidence type="ECO:0000256" key="4">
    <source>
        <dbReference type="ARBA" id="ARBA00022670"/>
    </source>
</evidence>
<keyword evidence="5 11" id="KW-0812">Transmembrane</keyword>
<protein>
    <submittedName>
        <fullName evidence="13">Inner membrane zinc metalloprotease</fullName>
    </submittedName>
</protein>
<feature type="transmembrane region" description="Helical" evidence="11">
    <location>
        <begin position="106"/>
        <end position="129"/>
    </location>
</feature>
<feature type="transmembrane region" description="Helical" evidence="11">
    <location>
        <begin position="330"/>
        <end position="347"/>
    </location>
</feature>
<evidence type="ECO:0000256" key="11">
    <source>
        <dbReference type="SAM" id="Phobius"/>
    </source>
</evidence>
<evidence type="ECO:0000256" key="7">
    <source>
        <dbReference type="ARBA" id="ARBA00022833"/>
    </source>
</evidence>
<keyword evidence="6" id="KW-0378">Hydrolase</keyword>
<dbReference type="GO" id="GO:0016020">
    <property type="term" value="C:membrane"/>
    <property type="evidence" value="ECO:0007669"/>
    <property type="project" value="UniProtKB-SubCell"/>
</dbReference>
<evidence type="ECO:0000256" key="1">
    <source>
        <dbReference type="ARBA" id="ARBA00001947"/>
    </source>
</evidence>
<evidence type="ECO:0000256" key="9">
    <source>
        <dbReference type="ARBA" id="ARBA00023049"/>
    </source>
</evidence>
<dbReference type="CDD" id="cd06163">
    <property type="entry name" value="S2P-M50_PDZ_RseP-like"/>
    <property type="match status" value="1"/>
</dbReference>
<dbReference type="PANTHER" id="PTHR42837">
    <property type="entry name" value="REGULATOR OF SIGMA-E PROTEASE RSEP"/>
    <property type="match status" value="1"/>
</dbReference>
<keyword evidence="4 13" id="KW-0645">Protease</keyword>
<dbReference type="Proteomes" id="UP000239785">
    <property type="component" value="Unassembled WGS sequence"/>
</dbReference>
<feature type="transmembrane region" description="Helical" evidence="11">
    <location>
        <begin position="377"/>
        <end position="395"/>
    </location>
</feature>
<keyword evidence="9 13" id="KW-0482">Metalloprotease</keyword>
<comment type="caution">
    <text evidence="13">The sequence shown here is derived from an EMBL/GenBank/DDBJ whole genome shotgun (WGS) entry which is preliminary data.</text>
</comment>
<comment type="subcellular location">
    <subcellularLocation>
        <location evidence="2">Membrane</location>
        <topology evidence="2">Multi-pass membrane protein</topology>
    </subcellularLocation>
</comment>
<dbReference type="OrthoDB" id="9782003at2"/>
<comment type="similarity">
    <text evidence="3">Belongs to the peptidase M50B family.</text>
</comment>
<accession>A0A2S5RGG1</accession>
<keyword evidence="10 11" id="KW-0472">Membrane</keyword>
<feature type="domain" description="Peptidase M50" evidence="12">
    <location>
        <begin position="14"/>
        <end position="388"/>
    </location>
</feature>
<evidence type="ECO:0000256" key="10">
    <source>
        <dbReference type="ARBA" id="ARBA00023136"/>
    </source>
</evidence>
<evidence type="ECO:0000259" key="12">
    <source>
        <dbReference type="Pfam" id="PF02163"/>
    </source>
</evidence>
<dbReference type="InterPro" id="IPR008915">
    <property type="entry name" value="Peptidase_M50"/>
</dbReference>
<dbReference type="InterPro" id="IPR004387">
    <property type="entry name" value="Pept_M50_Zn"/>
</dbReference>
<proteinExistence type="inferred from homology"/>
<evidence type="ECO:0000256" key="2">
    <source>
        <dbReference type="ARBA" id="ARBA00004141"/>
    </source>
</evidence>
<dbReference type="EMBL" id="PHNF01000001">
    <property type="protein sequence ID" value="PPE06390.1"/>
    <property type="molecule type" value="Genomic_DNA"/>
</dbReference>
<keyword evidence="14" id="KW-1185">Reference proteome</keyword>
<keyword evidence="8 11" id="KW-1133">Transmembrane helix</keyword>
<evidence type="ECO:0000256" key="8">
    <source>
        <dbReference type="ARBA" id="ARBA00022989"/>
    </source>
</evidence>
<gene>
    <name evidence="13" type="primary">rseP</name>
    <name evidence="13" type="ORF">MCORR_v1c00180</name>
</gene>
<dbReference type="Pfam" id="PF02163">
    <property type="entry name" value="Peptidase_M50"/>
    <property type="match status" value="1"/>
</dbReference>
<evidence type="ECO:0000256" key="3">
    <source>
        <dbReference type="ARBA" id="ARBA00007931"/>
    </source>
</evidence>
<sequence>MSVLFSLLMIVVGVVIVLVLITLHELGHFLFAKWSKAYVFEFSIGFGPRLFTIKTKETWYSVRILPLGGFVSIASDFSPPPNGREEEFATIPDERKIDYAVKWKKALFILAGPIVNLFIAFILIMSVFLSNGYKPNDMNSNGQIFAKDSVALKIIQELEPNLESGAQNIVLTGIQIKWNEDLKEEKDFTSTKYSIMVQEVSDYLSETNKFIKTEPDFLKGISLRFKFQNIDKYTQKVNGEIKDTGLKEVNQDILENWKNQKVMRIGIQPPHKYFKNNWSAFGYSFVETWNQAISLIKGLGLFFTGHFNAISGPLGMFNTSGATISVKTNYALYIAGISANLFMLNMLPFPPLDGFKFWEALIEWITKKEMNTKLKTIVYIVGAIFLLGLMIIVTIKDIII</sequence>
<evidence type="ECO:0000256" key="5">
    <source>
        <dbReference type="ARBA" id="ARBA00022692"/>
    </source>
</evidence>